<dbReference type="RefSeq" id="WP_230098535.1">
    <property type="nucleotide sequence ID" value="NZ_CAKKNT010000009.1"/>
</dbReference>
<gene>
    <name evidence="1" type="ORF">WGH24286_00862</name>
</gene>
<sequence>MLDTNELLRLSRQYHRELPNVRGMRFRGDDLRKISYENLDVSLGRVADTAGWFKFWDENLNVDQNKLLDDYVQGLDSILWLAQIEQWMHLVVIEAADIEKLSKFPHGNLHNHYLGLKTMAWNCYLRHSQEDYKHLLKSYLKLGLVELELAPDAIMGHFNECFNLLIDEIN</sequence>
<protein>
    <recommendedName>
        <fullName evidence="3">dUTPase</fullName>
    </recommendedName>
</protein>
<proteinExistence type="predicted"/>
<organism evidence="1 2">
    <name type="scientific">Periweissella ghanensis</name>
    <dbReference type="NCBI Taxonomy" id="467997"/>
    <lineage>
        <taxon>Bacteria</taxon>
        <taxon>Bacillati</taxon>
        <taxon>Bacillota</taxon>
        <taxon>Bacilli</taxon>
        <taxon>Lactobacillales</taxon>
        <taxon>Lactobacillaceae</taxon>
        <taxon>Periweissella</taxon>
    </lineage>
</organism>
<name>A0ABN8BPB1_9LACO</name>
<keyword evidence="2" id="KW-1185">Reference proteome</keyword>
<accession>A0ABN8BPB1</accession>
<dbReference type="EMBL" id="CAKKNT010000009">
    <property type="protein sequence ID" value="CAH0418444.1"/>
    <property type="molecule type" value="Genomic_DNA"/>
</dbReference>
<reference evidence="1 2" key="1">
    <citation type="submission" date="2021-11" db="EMBL/GenBank/DDBJ databases">
        <authorList>
            <person name="Depoorter E."/>
        </authorList>
    </citation>
    <scope>NUCLEOTIDE SEQUENCE [LARGE SCALE GENOMIC DNA]</scope>
    <source>
        <strain evidence="1 2">LMG 24286</strain>
    </source>
</reference>
<evidence type="ECO:0000313" key="2">
    <source>
        <dbReference type="Proteomes" id="UP000789719"/>
    </source>
</evidence>
<evidence type="ECO:0008006" key="3">
    <source>
        <dbReference type="Google" id="ProtNLM"/>
    </source>
</evidence>
<evidence type="ECO:0000313" key="1">
    <source>
        <dbReference type="EMBL" id="CAH0418444.1"/>
    </source>
</evidence>
<dbReference type="Proteomes" id="UP000789719">
    <property type="component" value="Unassembled WGS sequence"/>
</dbReference>
<comment type="caution">
    <text evidence="1">The sequence shown here is derived from an EMBL/GenBank/DDBJ whole genome shotgun (WGS) entry which is preliminary data.</text>
</comment>